<dbReference type="SUPFAM" id="SSF55961">
    <property type="entry name" value="Bet v1-like"/>
    <property type="match status" value="1"/>
</dbReference>
<gene>
    <name evidence="1" type="ORF">D0Z08_26975</name>
</gene>
<evidence type="ECO:0000313" key="1">
    <source>
        <dbReference type="EMBL" id="RHW23895.1"/>
    </source>
</evidence>
<dbReference type="AlphaFoldDB" id="A0A417XUB8"/>
<reference evidence="1 2" key="1">
    <citation type="submission" date="2018-09" db="EMBL/GenBank/DDBJ databases">
        <title>Genome sequencing of Nocardioides immobilis CCTCC AB 2017083 for comparison to Nocardioides silvaticus.</title>
        <authorList>
            <person name="Li C."/>
            <person name="Wang G."/>
        </authorList>
    </citation>
    <scope>NUCLEOTIDE SEQUENCE [LARGE SCALE GENOMIC DNA]</scope>
    <source>
        <strain evidence="1 2">CCTCC AB 2017083</strain>
    </source>
</reference>
<sequence length="170" mass="19311">MEWTGALYADTPTVEVETWIDAPPEKVWALVSDIEMMPTLSAELQSVEWLDGVTEPAVGHRFIGRSKHESLGEWQTTSYVVEYEPGRVFAWAVEDPDQPTAIWRFRLEPKDAGTQLSQWAQLGPGRSGLSFAIDRMPEKEQKIVYVRLKEFEQGMTQNLAGIKQRLEASE</sequence>
<keyword evidence="2" id="KW-1185">Reference proteome</keyword>
<dbReference type="CDD" id="cd07812">
    <property type="entry name" value="SRPBCC"/>
    <property type="match status" value="1"/>
</dbReference>
<dbReference type="EMBL" id="QXGH01000038">
    <property type="protein sequence ID" value="RHW23895.1"/>
    <property type="molecule type" value="Genomic_DNA"/>
</dbReference>
<protein>
    <submittedName>
        <fullName evidence="1">SRPBCC family protein</fullName>
    </submittedName>
</protein>
<dbReference type="Proteomes" id="UP000283644">
    <property type="component" value="Unassembled WGS sequence"/>
</dbReference>
<evidence type="ECO:0000313" key="2">
    <source>
        <dbReference type="Proteomes" id="UP000283644"/>
    </source>
</evidence>
<accession>A0A417XUB8</accession>
<dbReference type="OrthoDB" id="4618973at2"/>
<proteinExistence type="predicted"/>
<name>A0A417XUB8_9ACTN</name>
<dbReference type="InterPro" id="IPR019587">
    <property type="entry name" value="Polyketide_cyclase/dehydratase"/>
</dbReference>
<organism evidence="1 2">
    <name type="scientific">Nocardioides immobilis</name>
    <dbReference type="NCBI Taxonomy" id="2049295"/>
    <lineage>
        <taxon>Bacteria</taxon>
        <taxon>Bacillati</taxon>
        <taxon>Actinomycetota</taxon>
        <taxon>Actinomycetes</taxon>
        <taxon>Propionibacteriales</taxon>
        <taxon>Nocardioidaceae</taxon>
        <taxon>Nocardioides</taxon>
    </lineage>
</organism>
<dbReference type="Gene3D" id="3.30.530.20">
    <property type="match status" value="1"/>
</dbReference>
<dbReference type="InterPro" id="IPR023393">
    <property type="entry name" value="START-like_dom_sf"/>
</dbReference>
<dbReference type="Pfam" id="PF10604">
    <property type="entry name" value="Polyketide_cyc2"/>
    <property type="match status" value="1"/>
</dbReference>
<comment type="caution">
    <text evidence="1">The sequence shown here is derived from an EMBL/GenBank/DDBJ whole genome shotgun (WGS) entry which is preliminary data.</text>
</comment>